<dbReference type="SUPFAM" id="SSF54909">
    <property type="entry name" value="Dimeric alpha+beta barrel"/>
    <property type="match status" value="1"/>
</dbReference>
<reference evidence="3" key="1">
    <citation type="submission" date="2017-05" db="EMBL/GenBank/DDBJ databases">
        <authorList>
            <person name="Song R."/>
            <person name="Chenine A.L."/>
            <person name="Ruprecht R.M."/>
        </authorList>
    </citation>
    <scope>NUCLEOTIDE SEQUENCE [LARGE SCALE GENOMIC DNA]</scope>
</reference>
<sequence>MPVASRLLWTLPATRPRRLPATASRYAEALRRHNHEWLVILPDQEGALQRRVQHRSTHLAELSKYPSDFILVGGPYLGGPVQDDAPMDMLGSVILVRASTREEALGELRKDIFARKAVWDFDQALVLPFKSTFRKGM</sequence>
<dbReference type="InterPro" id="IPR005545">
    <property type="entry name" value="YCII"/>
</dbReference>
<proteinExistence type="predicted"/>
<evidence type="ECO:0000259" key="1">
    <source>
        <dbReference type="Pfam" id="PF03795"/>
    </source>
</evidence>
<dbReference type="InterPro" id="IPR051807">
    <property type="entry name" value="Sec-metab_biosynth-assoc"/>
</dbReference>
<protein>
    <recommendedName>
        <fullName evidence="1">YCII-related domain-containing protein</fullName>
    </recommendedName>
</protein>
<accession>A0A2H1GIX5</accession>
<evidence type="ECO:0000313" key="3">
    <source>
        <dbReference type="Proteomes" id="UP000245764"/>
    </source>
</evidence>
<dbReference type="Proteomes" id="UP000245764">
    <property type="component" value="Chromosome 6"/>
</dbReference>
<dbReference type="Gene3D" id="3.30.70.1060">
    <property type="entry name" value="Dimeric alpha+beta barrel"/>
    <property type="match status" value="1"/>
</dbReference>
<name>A0A2H1GIX5_ZYMTR</name>
<dbReference type="PANTHER" id="PTHR33606">
    <property type="entry name" value="PROTEIN YCII"/>
    <property type="match status" value="1"/>
</dbReference>
<organism evidence="2 3">
    <name type="scientific">Zymoseptoria tritici ST99CH_1E4</name>
    <dbReference type="NCBI Taxonomy" id="1276532"/>
    <lineage>
        <taxon>Eukaryota</taxon>
        <taxon>Fungi</taxon>
        <taxon>Dikarya</taxon>
        <taxon>Ascomycota</taxon>
        <taxon>Pezizomycotina</taxon>
        <taxon>Dothideomycetes</taxon>
        <taxon>Dothideomycetidae</taxon>
        <taxon>Mycosphaerellales</taxon>
        <taxon>Mycosphaerellaceae</taxon>
        <taxon>Zymoseptoria</taxon>
    </lineage>
</organism>
<gene>
    <name evidence="2" type="ORF">ZT1E4_G6626</name>
</gene>
<dbReference type="PANTHER" id="PTHR33606:SF3">
    <property type="entry name" value="PROTEIN YCII"/>
    <property type="match status" value="1"/>
</dbReference>
<dbReference type="EMBL" id="LT854258">
    <property type="protein sequence ID" value="SMR53526.1"/>
    <property type="molecule type" value="Genomic_DNA"/>
</dbReference>
<dbReference type="AlphaFoldDB" id="A0A2H1GIX5"/>
<dbReference type="InterPro" id="IPR011008">
    <property type="entry name" value="Dimeric_a/b-barrel"/>
</dbReference>
<feature type="domain" description="YCII-related" evidence="1">
    <location>
        <begin position="37"/>
        <end position="119"/>
    </location>
</feature>
<dbReference type="Pfam" id="PF03795">
    <property type="entry name" value="YCII"/>
    <property type="match status" value="1"/>
</dbReference>
<evidence type="ECO:0000313" key="2">
    <source>
        <dbReference type="EMBL" id="SMR53526.1"/>
    </source>
</evidence>